<sequence>MTTKFKIQRIYFSSYAIPSKQPFISASHFKTQQSSNDYISSLCKQKLFKEALHAFDFMQNNTHFEISLSTYAHLILACSSLKSLGNGKRVHAHLSKSGSQPDVVLHNHMINMYGKCRSLGDARQVFDAMPERNVVSWTSMISGYSQNSREREAVEMYLRMRRLGLEPDQFAFGSMIRACSGLDDLQLGRQLHCHVMKSEFGSDRIVQNALIAMYAKSDRIDDASDVFIRIETRDLISWGSMIAGFSQQGHELEALCLFKEMLSAGVYCPNEFIFGSVISACSGIFQLEYGKQAHGLSIKFGLGRDAFVGCSLSDMYAKCGCLDSTKKAFCQIDRPDTVSWNAVIAGFAYSDDANEAMFFFSQMRNSGLNPDEITIRCLLCSCTCSSSLSRGQQIHSYIIKTGYDANVPVRNTLLTMYAKCSDLSDAFSVFKEMNHSHDLVSWNAILTACMQHDQFDEVFQLIKLMHSSESKLDQITLINALGACAHFASLETGNQIHGYSVKIGLEVDLAVANGLIDMYAKCGNLDDAGNVFKLMSNPDVVSWSSLIVGYSQFGHGKQALELFREMRALDVKPNHVTFVGVLSACSHVGLVDEGHYYYKTMETNHGITPTREHNSCMVDLFARAGRVKEAEGFINQMPLDPDIVVWKTLLAACRICGDVELGKRAAENILKLDPSNSAAYVLLCNIYASNGSWDDVARLRKLMKTKGVKKVPGQSWIKVKDEVHVFLVEDRSHPEMDEIYSMLGELFLQMREVGYVPNQRFCFE</sequence>
<evidence type="ECO:0000313" key="2">
    <source>
        <dbReference type="Proteomes" id="UP001234297"/>
    </source>
</evidence>
<organism evidence="1 2">
    <name type="scientific">Persea americana</name>
    <name type="common">Avocado</name>
    <dbReference type="NCBI Taxonomy" id="3435"/>
    <lineage>
        <taxon>Eukaryota</taxon>
        <taxon>Viridiplantae</taxon>
        <taxon>Streptophyta</taxon>
        <taxon>Embryophyta</taxon>
        <taxon>Tracheophyta</taxon>
        <taxon>Spermatophyta</taxon>
        <taxon>Magnoliopsida</taxon>
        <taxon>Magnoliidae</taxon>
        <taxon>Laurales</taxon>
        <taxon>Lauraceae</taxon>
        <taxon>Persea</taxon>
    </lineage>
</organism>
<proteinExistence type="predicted"/>
<reference evidence="1 2" key="1">
    <citation type="journal article" date="2022" name="Hortic Res">
        <title>A haplotype resolved chromosomal level avocado genome allows analysis of novel avocado genes.</title>
        <authorList>
            <person name="Nath O."/>
            <person name="Fletcher S.J."/>
            <person name="Hayward A."/>
            <person name="Shaw L.M."/>
            <person name="Masouleh A.K."/>
            <person name="Furtado A."/>
            <person name="Henry R.J."/>
            <person name="Mitter N."/>
        </authorList>
    </citation>
    <scope>NUCLEOTIDE SEQUENCE [LARGE SCALE GENOMIC DNA]</scope>
    <source>
        <strain evidence="2">cv. Hass</strain>
    </source>
</reference>
<protein>
    <submittedName>
        <fullName evidence="1">Uncharacterized protein</fullName>
    </submittedName>
</protein>
<dbReference type="Proteomes" id="UP001234297">
    <property type="component" value="Chromosome 3"/>
</dbReference>
<keyword evidence="2" id="KW-1185">Reference proteome</keyword>
<accession>A0ACC2LP26</accession>
<gene>
    <name evidence="1" type="ORF">MRB53_009185</name>
</gene>
<dbReference type="EMBL" id="CM056811">
    <property type="protein sequence ID" value="KAJ8634918.1"/>
    <property type="molecule type" value="Genomic_DNA"/>
</dbReference>
<comment type="caution">
    <text evidence="1">The sequence shown here is derived from an EMBL/GenBank/DDBJ whole genome shotgun (WGS) entry which is preliminary data.</text>
</comment>
<name>A0ACC2LP26_PERAE</name>
<evidence type="ECO:0000313" key="1">
    <source>
        <dbReference type="EMBL" id="KAJ8634918.1"/>
    </source>
</evidence>